<protein>
    <submittedName>
        <fullName evidence="2">Uncharacterized protein</fullName>
    </submittedName>
</protein>
<dbReference type="AlphaFoldDB" id="A0A8J7RPC9"/>
<evidence type="ECO:0000256" key="1">
    <source>
        <dbReference type="SAM" id="MobiDB-lite"/>
    </source>
</evidence>
<sequence length="167" mass="18871">MNNSASPEAIYTPDEVAERLRLPRRSVIIKAKQFGLCFVVGRSIRLTEAHVQALIVALQYKSSSEMAQHHAARVAGSQAFDRIVARVQKQNADRAEGIAQRRAKAAEERQARLAEKQRMAAERKAAPPAAFAQIEEQPAEPLDLSNRDPAYWTPARKRQYKERKLKR</sequence>
<organism evidence="2 3">
    <name type="scientific">Tianweitania sediminis</name>
    <dbReference type="NCBI Taxonomy" id="1502156"/>
    <lineage>
        <taxon>Bacteria</taxon>
        <taxon>Pseudomonadati</taxon>
        <taxon>Pseudomonadota</taxon>
        <taxon>Alphaproteobacteria</taxon>
        <taxon>Hyphomicrobiales</taxon>
        <taxon>Phyllobacteriaceae</taxon>
        <taxon>Tianweitania</taxon>
    </lineage>
</organism>
<dbReference type="RefSeq" id="WP_209335598.1">
    <property type="nucleotide sequence ID" value="NZ_JAGIYY010000004.1"/>
</dbReference>
<feature type="region of interest" description="Disordered" evidence="1">
    <location>
        <begin position="94"/>
        <end position="167"/>
    </location>
</feature>
<feature type="compositionally biased region" description="Basic residues" evidence="1">
    <location>
        <begin position="155"/>
        <end position="167"/>
    </location>
</feature>
<proteinExistence type="predicted"/>
<evidence type="ECO:0000313" key="3">
    <source>
        <dbReference type="Proteomes" id="UP000666240"/>
    </source>
</evidence>
<comment type="caution">
    <text evidence="2">The sequence shown here is derived from an EMBL/GenBank/DDBJ whole genome shotgun (WGS) entry which is preliminary data.</text>
</comment>
<feature type="compositionally biased region" description="Basic and acidic residues" evidence="1">
    <location>
        <begin position="104"/>
        <end position="125"/>
    </location>
</feature>
<evidence type="ECO:0000313" key="2">
    <source>
        <dbReference type="EMBL" id="MBP0439554.1"/>
    </source>
</evidence>
<keyword evidence="3" id="KW-1185">Reference proteome</keyword>
<gene>
    <name evidence="2" type="ORF">J5Y06_12905</name>
</gene>
<name>A0A8J7RPC9_9HYPH</name>
<dbReference type="EMBL" id="JAGIYY010000004">
    <property type="protein sequence ID" value="MBP0439554.1"/>
    <property type="molecule type" value="Genomic_DNA"/>
</dbReference>
<accession>A0A8J7RPC9</accession>
<reference evidence="2" key="1">
    <citation type="submission" date="2021-03" db="EMBL/GenBank/DDBJ databases">
        <title>Genome sequencing and assembly of Tianweitania sediminis.</title>
        <authorList>
            <person name="Chhetri G."/>
        </authorList>
    </citation>
    <scope>NUCLEOTIDE SEQUENCE</scope>
    <source>
        <strain evidence="2">Z8</strain>
    </source>
</reference>
<dbReference type="Proteomes" id="UP000666240">
    <property type="component" value="Unassembled WGS sequence"/>
</dbReference>
<feature type="compositionally biased region" description="Low complexity" evidence="1">
    <location>
        <begin position="126"/>
        <end position="141"/>
    </location>
</feature>